<dbReference type="AlphaFoldDB" id="G0N064"/>
<dbReference type="Pfam" id="PF07735">
    <property type="entry name" value="FBA_2"/>
    <property type="match status" value="1"/>
</dbReference>
<dbReference type="InterPro" id="IPR042317">
    <property type="entry name" value="She-1-like"/>
</dbReference>
<protein>
    <recommendedName>
        <fullName evidence="1">Sdz-33 F-box domain-containing protein</fullName>
    </recommendedName>
</protein>
<dbReference type="PANTHER" id="PTHR31006:SF0">
    <property type="entry name" value="F-BOX ASSOCIATED DOMAIN-CONTAINING PROTEIN-RELATED"/>
    <property type="match status" value="1"/>
</dbReference>
<dbReference type="InParanoid" id="G0N064"/>
<feature type="domain" description="Sdz-33 F-box" evidence="1">
    <location>
        <begin position="88"/>
        <end position="132"/>
    </location>
</feature>
<dbReference type="InterPro" id="IPR012885">
    <property type="entry name" value="F-box_Sdz-33"/>
</dbReference>
<dbReference type="HOGENOM" id="CLU_1556632_0_0_1"/>
<dbReference type="Proteomes" id="UP000008068">
    <property type="component" value="Unassembled WGS sequence"/>
</dbReference>
<evidence type="ECO:0000313" key="3">
    <source>
        <dbReference type="Proteomes" id="UP000008068"/>
    </source>
</evidence>
<dbReference type="eggNOG" id="ENOG502TG2I">
    <property type="taxonomic scope" value="Eukaryota"/>
</dbReference>
<gene>
    <name evidence="2" type="ORF">CAEBREN_07500</name>
</gene>
<evidence type="ECO:0000259" key="1">
    <source>
        <dbReference type="Pfam" id="PF07735"/>
    </source>
</evidence>
<proteinExistence type="predicted"/>
<dbReference type="EMBL" id="GL379824">
    <property type="protein sequence ID" value="EGT48915.1"/>
    <property type="molecule type" value="Genomic_DNA"/>
</dbReference>
<dbReference type="PANTHER" id="PTHR31006">
    <property type="entry name" value="F-BOX DOMAIN-CONTAINING PROTEIN-RELATED-RELATED"/>
    <property type="match status" value="1"/>
</dbReference>
<organism evidence="3">
    <name type="scientific">Caenorhabditis brenneri</name>
    <name type="common">Nematode worm</name>
    <dbReference type="NCBI Taxonomy" id="135651"/>
    <lineage>
        <taxon>Eukaryota</taxon>
        <taxon>Metazoa</taxon>
        <taxon>Ecdysozoa</taxon>
        <taxon>Nematoda</taxon>
        <taxon>Chromadorea</taxon>
        <taxon>Rhabditida</taxon>
        <taxon>Rhabditina</taxon>
        <taxon>Rhabditomorpha</taxon>
        <taxon>Rhabditoidea</taxon>
        <taxon>Rhabditidae</taxon>
        <taxon>Peloderinae</taxon>
        <taxon>Caenorhabditis</taxon>
    </lineage>
</organism>
<accession>G0N064</accession>
<sequence>MNKSNFELKEFKVEMAKYPFATSQIKSLPCCKKVRICADDVDSFDWWLKKLPEQLDDLQLVVYSEDRKSFILPSDFLNAPQVMQASEICFSCRAAFSDEQLLKLNAKLISFDCVDVTDKGINKFIKNWVYGKGAKGFQELQLWPTSDRDPETMVKGLDAEEWDETFEYEE</sequence>
<keyword evidence="3" id="KW-1185">Reference proteome</keyword>
<reference evidence="3" key="1">
    <citation type="submission" date="2011-07" db="EMBL/GenBank/DDBJ databases">
        <authorList>
            <consortium name="Caenorhabditis brenneri Sequencing and Analysis Consortium"/>
            <person name="Wilson R.K."/>
        </authorList>
    </citation>
    <scope>NUCLEOTIDE SEQUENCE [LARGE SCALE GENOMIC DNA]</scope>
    <source>
        <strain evidence="3">PB2801</strain>
    </source>
</reference>
<evidence type="ECO:0000313" key="2">
    <source>
        <dbReference type="EMBL" id="EGT48915.1"/>
    </source>
</evidence>
<name>G0N064_CAEBE</name>